<name>A0A5B6UIG3_9ROSI</name>
<organism evidence="1 2">
    <name type="scientific">Gossypium australe</name>
    <dbReference type="NCBI Taxonomy" id="47621"/>
    <lineage>
        <taxon>Eukaryota</taxon>
        <taxon>Viridiplantae</taxon>
        <taxon>Streptophyta</taxon>
        <taxon>Embryophyta</taxon>
        <taxon>Tracheophyta</taxon>
        <taxon>Spermatophyta</taxon>
        <taxon>Magnoliopsida</taxon>
        <taxon>eudicotyledons</taxon>
        <taxon>Gunneridae</taxon>
        <taxon>Pentapetalae</taxon>
        <taxon>rosids</taxon>
        <taxon>malvids</taxon>
        <taxon>Malvales</taxon>
        <taxon>Malvaceae</taxon>
        <taxon>Malvoideae</taxon>
        <taxon>Gossypium</taxon>
    </lineage>
</organism>
<protein>
    <submittedName>
        <fullName evidence="1">Retrovirus-related Pol polyprotein from transposon TNT 1-94</fullName>
    </submittedName>
</protein>
<dbReference type="EMBL" id="SMMG02000012">
    <property type="protein sequence ID" value="KAA3456002.1"/>
    <property type="molecule type" value="Genomic_DNA"/>
</dbReference>
<dbReference type="AlphaFoldDB" id="A0A5B6UIG3"/>
<comment type="caution">
    <text evidence="1">The sequence shown here is derived from an EMBL/GenBank/DDBJ whole genome shotgun (WGS) entry which is preliminary data.</text>
</comment>
<evidence type="ECO:0000313" key="1">
    <source>
        <dbReference type="EMBL" id="KAA3456002.1"/>
    </source>
</evidence>
<sequence>MFYRIITLKTTKEIWQTKRSESNRILGIVNNVRLFGTNFSNSRIFQKLLVIITERFETTISSLENINDLSTIILAELLNAL</sequence>
<keyword evidence="2" id="KW-1185">Reference proteome</keyword>
<dbReference type="Proteomes" id="UP000325315">
    <property type="component" value="Unassembled WGS sequence"/>
</dbReference>
<proteinExistence type="predicted"/>
<accession>A0A5B6UIG3</accession>
<dbReference type="OrthoDB" id="1002361at2759"/>
<gene>
    <name evidence="1" type="ORF">EPI10_018964</name>
</gene>
<evidence type="ECO:0000313" key="2">
    <source>
        <dbReference type="Proteomes" id="UP000325315"/>
    </source>
</evidence>
<reference evidence="1" key="1">
    <citation type="submission" date="2019-08" db="EMBL/GenBank/DDBJ databases">
        <authorList>
            <person name="Liu F."/>
        </authorList>
    </citation>
    <scope>NUCLEOTIDE SEQUENCE [LARGE SCALE GENOMIC DNA]</scope>
    <source>
        <strain evidence="1">PA1801</strain>
        <tissue evidence="1">Leaf</tissue>
    </source>
</reference>